<evidence type="ECO:0000256" key="1">
    <source>
        <dbReference type="ARBA" id="ARBA00022857"/>
    </source>
</evidence>
<dbReference type="InterPro" id="IPR036291">
    <property type="entry name" value="NAD(P)-bd_dom_sf"/>
</dbReference>
<dbReference type="InterPro" id="IPR051164">
    <property type="entry name" value="NmrA-like_oxidored"/>
</dbReference>
<dbReference type="SUPFAM" id="SSF51735">
    <property type="entry name" value="NAD(P)-binding Rossmann-fold domains"/>
    <property type="match status" value="1"/>
</dbReference>
<dbReference type="EMBL" id="CP140635">
    <property type="protein sequence ID" value="WQN37630.1"/>
    <property type="molecule type" value="Genomic_DNA"/>
</dbReference>
<feature type="domain" description="NAD(P)-binding" evidence="2">
    <location>
        <begin position="7"/>
        <end position="174"/>
    </location>
</feature>
<dbReference type="PANTHER" id="PTHR42748">
    <property type="entry name" value="NITROGEN METABOLITE REPRESSION PROTEIN NMRA FAMILY MEMBER"/>
    <property type="match status" value="1"/>
</dbReference>
<dbReference type="Proteomes" id="UP001322785">
    <property type="component" value="Chromosome"/>
</dbReference>
<keyword evidence="1" id="KW-0521">NADP</keyword>
<gene>
    <name evidence="3" type="ORF">U5G49_002763</name>
</gene>
<name>A0ABZ0ZG97_9HYPH</name>
<accession>A0ABZ0ZG97</accession>
<evidence type="ECO:0000259" key="2">
    <source>
        <dbReference type="Pfam" id="PF13460"/>
    </source>
</evidence>
<dbReference type="PANTHER" id="PTHR42748:SF3">
    <property type="entry name" value="BLL4366 PROTEIN"/>
    <property type="match status" value="1"/>
</dbReference>
<dbReference type="Gene3D" id="3.40.50.720">
    <property type="entry name" value="NAD(P)-binding Rossmann-like Domain"/>
    <property type="match status" value="1"/>
</dbReference>
<evidence type="ECO:0000313" key="3">
    <source>
        <dbReference type="EMBL" id="WQN37630.1"/>
    </source>
</evidence>
<dbReference type="RefSeq" id="WP_193445635.1">
    <property type="nucleotide sequence ID" value="NZ_BSOQ01000025.1"/>
</dbReference>
<proteinExistence type="predicted"/>
<dbReference type="Pfam" id="PF13460">
    <property type="entry name" value="NAD_binding_10"/>
    <property type="match status" value="1"/>
</dbReference>
<organism evidence="3 4">
    <name type="scientific">Rhizobium indigoferae</name>
    <dbReference type="NCBI Taxonomy" id="158891"/>
    <lineage>
        <taxon>Bacteria</taxon>
        <taxon>Pseudomonadati</taxon>
        <taxon>Pseudomonadota</taxon>
        <taxon>Alphaproteobacteria</taxon>
        <taxon>Hyphomicrobiales</taxon>
        <taxon>Rhizobiaceae</taxon>
        <taxon>Rhizobium/Agrobacterium group</taxon>
        <taxon>Rhizobium</taxon>
    </lineage>
</organism>
<reference evidence="3 4" key="1">
    <citation type="submission" date="2023-12" db="EMBL/GenBank/DDBJ databases">
        <authorList>
            <person name="Menendez E."/>
            <person name="Kaur S."/>
            <person name="Flores-Felix J.D."/>
            <person name="diCenzo G.C."/>
            <person name="Peix A."/>
            <person name="Velazquez E."/>
        </authorList>
    </citation>
    <scope>NUCLEOTIDE SEQUENCE [LARGE SCALE GENOMIC DNA]</scope>
    <source>
        <strain evidence="3 4">CIP 108029</strain>
    </source>
</reference>
<evidence type="ECO:0000313" key="4">
    <source>
        <dbReference type="Proteomes" id="UP001322785"/>
    </source>
</evidence>
<protein>
    <submittedName>
        <fullName evidence="3">SDR family oxidoreductase</fullName>
    </submittedName>
</protein>
<keyword evidence="4" id="KW-1185">Reference proteome</keyword>
<sequence length="256" mass="27364">MKIVVIGGTGLIGSKTVERLRKRGHDVIAASPNSGVNTITGEGLAEALSGAEVVLDLANSPSFEDKAVLEFFETSGRNLLAAEKLAGVRHHIALSVVGTERLQESGYFRGKLAQEMLIKASGIPYTIVHSTQFMEFLGGIAQSGTVGQTVRLSPAYVQPIVSDDVADVMADVALAPPANATIEISGPERARLSELVARYLKAMKDPRTVEADADAKYFGARLNDQSLVSDNNPRLGSITFEQWFAKSAQPKRSDLP</sequence>
<dbReference type="InterPro" id="IPR016040">
    <property type="entry name" value="NAD(P)-bd_dom"/>
</dbReference>